<evidence type="ECO:0000256" key="1">
    <source>
        <dbReference type="SAM" id="MobiDB-lite"/>
    </source>
</evidence>
<keyword evidence="3" id="KW-1185">Reference proteome</keyword>
<dbReference type="GO" id="GO:0005737">
    <property type="term" value="C:cytoplasm"/>
    <property type="evidence" value="ECO:0007669"/>
    <property type="project" value="TreeGrafter"/>
</dbReference>
<reference evidence="2 3" key="1">
    <citation type="journal article" date="2012" name="Genome Biol.">
        <title>Genome and low-iron response of an oceanic diatom adapted to chronic iron limitation.</title>
        <authorList>
            <person name="Lommer M."/>
            <person name="Specht M."/>
            <person name="Roy A.S."/>
            <person name="Kraemer L."/>
            <person name="Andreson R."/>
            <person name="Gutowska M.A."/>
            <person name="Wolf J."/>
            <person name="Bergner S.V."/>
            <person name="Schilhabel M.B."/>
            <person name="Klostermeier U.C."/>
            <person name="Beiko R.G."/>
            <person name="Rosenstiel P."/>
            <person name="Hippler M."/>
            <person name="Laroche J."/>
        </authorList>
    </citation>
    <scope>NUCLEOTIDE SEQUENCE [LARGE SCALE GENOMIC DNA]</scope>
    <source>
        <strain evidence="2 3">CCMP1005</strain>
    </source>
</reference>
<dbReference type="Proteomes" id="UP000266841">
    <property type="component" value="Unassembled WGS sequence"/>
</dbReference>
<dbReference type="Pfam" id="PF10294">
    <property type="entry name" value="Methyltransf_16"/>
    <property type="match status" value="1"/>
</dbReference>
<dbReference type="InterPro" id="IPR019410">
    <property type="entry name" value="Methyltransf_16"/>
</dbReference>
<dbReference type="eggNOG" id="ENOG502RUNE">
    <property type="taxonomic scope" value="Eukaryota"/>
</dbReference>
<dbReference type="InterPro" id="IPR029063">
    <property type="entry name" value="SAM-dependent_MTases_sf"/>
</dbReference>
<accession>K0R4D6</accession>
<proteinExistence type="predicted"/>
<dbReference type="Gene3D" id="3.40.50.150">
    <property type="entry name" value="Vaccinia Virus protein VP39"/>
    <property type="match status" value="1"/>
</dbReference>
<protein>
    <recommendedName>
        <fullName evidence="4">Nicotinamide N-methyltransferase</fullName>
    </recommendedName>
</protein>
<dbReference type="AlphaFoldDB" id="K0R4D6"/>
<feature type="region of interest" description="Disordered" evidence="1">
    <location>
        <begin position="1"/>
        <end position="35"/>
    </location>
</feature>
<dbReference type="PANTHER" id="PTHR14614">
    <property type="entry name" value="HEPATOCELLULAR CARCINOMA-ASSOCIATED ANTIGEN"/>
    <property type="match status" value="1"/>
</dbReference>
<dbReference type="OrthoDB" id="46564at2759"/>
<gene>
    <name evidence="2" type="ORF">THAOC_33886</name>
</gene>
<evidence type="ECO:0000313" key="2">
    <source>
        <dbReference type="EMBL" id="EJK47395.1"/>
    </source>
</evidence>
<evidence type="ECO:0008006" key="4">
    <source>
        <dbReference type="Google" id="ProtNLM"/>
    </source>
</evidence>
<sequence>MGGSSDDEDEQDMQNRLFRGLFGDETTGADDEDDDGLVSKHTWTLPSEEEVSLVYHLAFLAPGHGDALWNSAESIAEHIIVRGLRNDLFGDITWPPRRCIEFGAGAALPSLALIREGTHEVVISDMYVNDQAFDAIRMSVDANADAWGLSSEVINSRVSVVPHSWGEDIDKLCGSDGRADLLIASDCIYNPMHHRALLESAIGTMNDGGLFVVGYSFHGNVSPNEVLAFFDLALEFGLEVTNGLDVESDGQRGIGSNDASRGAVHLRVLEKR</sequence>
<comment type="caution">
    <text evidence="2">The sequence shown here is derived from an EMBL/GenBank/DDBJ whole genome shotgun (WGS) entry which is preliminary data.</text>
</comment>
<dbReference type="PANTHER" id="PTHR14614:SF10">
    <property type="entry name" value="PROTEIN N-TERMINAL AND LYSINE N-METHYLTRANSFERASE EFM7"/>
    <property type="match status" value="1"/>
</dbReference>
<name>K0R4D6_THAOC</name>
<organism evidence="2 3">
    <name type="scientific">Thalassiosira oceanica</name>
    <name type="common">Marine diatom</name>
    <dbReference type="NCBI Taxonomy" id="159749"/>
    <lineage>
        <taxon>Eukaryota</taxon>
        <taxon>Sar</taxon>
        <taxon>Stramenopiles</taxon>
        <taxon>Ochrophyta</taxon>
        <taxon>Bacillariophyta</taxon>
        <taxon>Coscinodiscophyceae</taxon>
        <taxon>Thalassiosirophycidae</taxon>
        <taxon>Thalassiosirales</taxon>
        <taxon>Thalassiosiraceae</taxon>
        <taxon>Thalassiosira</taxon>
    </lineage>
</organism>
<dbReference type="EMBL" id="AGNL01046989">
    <property type="protein sequence ID" value="EJK47395.1"/>
    <property type="molecule type" value="Genomic_DNA"/>
</dbReference>
<dbReference type="SUPFAM" id="SSF53335">
    <property type="entry name" value="S-adenosyl-L-methionine-dependent methyltransferases"/>
    <property type="match status" value="1"/>
</dbReference>
<feature type="compositionally biased region" description="Acidic residues" evidence="1">
    <location>
        <begin position="1"/>
        <end position="12"/>
    </location>
</feature>
<evidence type="ECO:0000313" key="3">
    <source>
        <dbReference type="Proteomes" id="UP000266841"/>
    </source>
</evidence>